<dbReference type="EMBL" id="JH817695">
    <property type="protein sequence ID" value="EKC23016.1"/>
    <property type="molecule type" value="Genomic_DNA"/>
</dbReference>
<proteinExistence type="inferred from homology"/>
<dbReference type="Pfam" id="PF00012">
    <property type="entry name" value="HSP70"/>
    <property type="match status" value="1"/>
</dbReference>
<evidence type="ECO:0000256" key="2">
    <source>
        <dbReference type="ARBA" id="ARBA00022741"/>
    </source>
</evidence>
<dbReference type="InterPro" id="IPR043129">
    <property type="entry name" value="ATPase_NBD"/>
</dbReference>
<accession>K1QN76</accession>
<dbReference type="GO" id="GO:0005524">
    <property type="term" value="F:ATP binding"/>
    <property type="evidence" value="ECO:0007669"/>
    <property type="project" value="UniProtKB-KW"/>
</dbReference>
<keyword evidence="3" id="KW-0067">ATP-binding</keyword>
<evidence type="ECO:0000256" key="1">
    <source>
        <dbReference type="ARBA" id="ARBA00007381"/>
    </source>
</evidence>
<reference evidence="4" key="1">
    <citation type="journal article" date="2012" name="Nature">
        <title>The oyster genome reveals stress adaptation and complexity of shell formation.</title>
        <authorList>
            <person name="Zhang G."/>
            <person name="Fang X."/>
            <person name="Guo X."/>
            <person name="Li L."/>
            <person name="Luo R."/>
            <person name="Xu F."/>
            <person name="Yang P."/>
            <person name="Zhang L."/>
            <person name="Wang X."/>
            <person name="Qi H."/>
            <person name="Xiong Z."/>
            <person name="Que H."/>
            <person name="Xie Y."/>
            <person name="Holland P.W."/>
            <person name="Paps J."/>
            <person name="Zhu Y."/>
            <person name="Wu F."/>
            <person name="Chen Y."/>
            <person name="Wang J."/>
            <person name="Peng C."/>
            <person name="Meng J."/>
            <person name="Yang L."/>
            <person name="Liu J."/>
            <person name="Wen B."/>
            <person name="Zhang N."/>
            <person name="Huang Z."/>
            <person name="Zhu Q."/>
            <person name="Feng Y."/>
            <person name="Mount A."/>
            <person name="Hedgecock D."/>
            <person name="Xu Z."/>
            <person name="Liu Y."/>
            <person name="Domazet-Loso T."/>
            <person name="Du Y."/>
            <person name="Sun X."/>
            <person name="Zhang S."/>
            <person name="Liu B."/>
            <person name="Cheng P."/>
            <person name="Jiang X."/>
            <person name="Li J."/>
            <person name="Fan D."/>
            <person name="Wang W."/>
            <person name="Fu W."/>
            <person name="Wang T."/>
            <person name="Wang B."/>
            <person name="Zhang J."/>
            <person name="Peng Z."/>
            <person name="Li Y."/>
            <person name="Li N."/>
            <person name="Wang J."/>
            <person name="Chen M."/>
            <person name="He Y."/>
            <person name="Tan F."/>
            <person name="Song X."/>
            <person name="Zheng Q."/>
            <person name="Huang R."/>
            <person name="Yang H."/>
            <person name="Du X."/>
            <person name="Chen L."/>
            <person name="Yang M."/>
            <person name="Gaffney P.M."/>
            <person name="Wang S."/>
            <person name="Luo L."/>
            <person name="She Z."/>
            <person name="Ming Y."/>
            <person name="Huang W."/>
            <person name="Zhang S."/>
            <person name="Huang B."/>
            <person name="Zhang Y."/>
            <person name="Qu T."/>
            <person name="Ni P."/>
            <person name="Miao G."/>
            <person name="Wang J."/>
            <person name="Wang Q."/>
            <person name="Steinberg C.E."/>
            <person name="Wang H."/>
            <person name="Li N."/>
            <person name="Qian L."/>
            <person name="Zhang G."/>
            <person name="Li Y."/>
            <person name="Yang H."/>
            <person name="Liu X."/>
            <person name="Wang J."/>
            <person name="Yin Y."/>
            <person name="Wang J."/>
        </authorList>
    </citation>
    <scope>NUCLEOTIDE SEQUENCE [LARGE SCALE GENOMIC DNA]</scope>
    <source>
        <strain evidence="4">05x7-T-G4-1.051#20</strain>
    </source>
</reference>
<dbReference type="AlphaFoldDB" id="K1QN76"/>
<sequence length="434" mass="49320">MSDIRWVVTVPAIWSDPAKAFMRRSAMEAGIDSDMLTIALEPEAAALYVKHLPVERRVCEDECEDYGTFAPGSKYIVVDVGGGTLDITAHEVLEDGHVKELIKATGGNWGGTKVDEEYMDFIKCLIGEDTTKYIDENQPSVFFEACREFEMAKRTIKPNSDGKFNVRIPSQIGETYTIVNCGRELKSEKTVFTKYEKHMAVSFSGDKLRLKSKDAEDFFAESITKIADHLSELIQQNDGKDISTIILVGGYAESPMLIERIKSKFSHMRVIIPTEAAWSILLGAVIFGHSPNLIKHRRSKYTYGICVNKKFNPSEHDENHKYEENGEDRCRGIFSKIVEIDEIVSVGEYRMIDKHFRIKNCKEEGNFKLYASTLKSPKYVDEEDCFFIGYILSPGHEFLPIHSIFIKVYFGETQIMFIAHQPRSDKMVACYLGE</sequence>
<dbReference type="InterPro" id="IPR013126">
    <property type="entry name" value="Hsp_70_fam"/>
</dbReference>
<dbReference type="PANTHER" id="PTHR14187:SF5">
    <property type="entry name" value="HEAT SHOCK 70 KDA PROTEIN 12A"/>
    <property type="match status" value="1"/>
</dbReference>
<dbReference type="PANTHER" id="PTHR14187">
    <property type="entry name" value="ALPHA KINASE/ELONGATION FACTOR 2 KINASE"/>
    <property type="match status" value="1"/>
</dbReference>
<evidence type="ECO:0000256" key="3">
    <source>
        <dbReference type="ARBA" id="ARBA00022840"/>
    </source>
</evidence>
<dbReference type="Gene3D" id="3.30.420.40">
    <property type="match status" value="2"/>
</dbReference>
<comment type="similarity">
    <text evidence="1">Belongs to the heat shock protein 70 family.</text>
</comment>
<organism evidence="4">
    <name type="scientific">Magallana gigas</name>
    <name type="common">Pacific oyster</name>
    <name type="synonym">Crassostrea gigas</name>
    <dbReference type="NCBI Taxonomy" id="29159"/>
    <lineage>
        <taxon>Eukaryota</taxon>
        <taxon>Metazoa</taxon>
        <taxon>Spiralia</taxon>
        <taxon>Lophotrochozoa</taxon>
        <taxon>Mollusca</taxon>
        <taxon>Bivalvia</taxon>
        <taxon>Autobranchia</taxon>
        <taxon>Pteriomorphia</taxon>
        <taxon>Ostreida</taxon>
        <taxon>Ostreoidea</taxon>
        <taxon>Ostreidae</taxon>
        <taxon>Magallana</taxon>
    </lineage>
</organism>
<name>K1QN76_MAGGI</name>
<dbReference type="HOGENOM" id="CLU_009958_5_0_1"/>
<protein>
    <submittedName>
        <fullName evidence="4">Heat shock 70 kDa protein 12A</fullName>
    </submittedName>
</protein>
<dbReference type="InParanoid" id="K1QN76"/>
<keyword evidence="2" id="KW-0547">Nucleotide-binding</keyword>
<dbReference type="GO" id="GO:0140662">
    <property type="term" value="F:ATP-dependent protein folding chaperone"/>
    <property type="evidence" value="ECO:0007669"/>
    <property type="project" value="InterPro"/>
</dbReference>
<keyword evidence="4" id="KW-0346">Stress response</keyword>
<evidence type="ECO:0000313" key="4">
    <source>
        <dbReference type="EMBL" id="EKC23016.1"/>
    </source>
</evidence>
<dbReference type="SUPFAM" id="SSF53067">
    <property type="entry name" value="Actin-like ATPase domain"/>
    <property type="match status" value="2"/>
</dbReference>
<gene>
    <name evidence="4" type="ORF">CGI_10000914</name>
</gene>
<dbReference type="Gene3D" id="3.90.640.10">
    <property type="entry name" value="Actin, Chain A, domain 4"/>
    <property type="match status" value="1"/>
</dbReference>